<feature type="compositionally biased region" description="Basic and acidic residues" evidence="1">
    <location>
        <begin position="432"/>
        <end position="453"/>
    </location>
</feature>
<feature type="non-terminal residue" evidence="2">
    <location>
        <position position="1"/>
    </location>
</feature>
<name>A0ABD0K6H8_9CAEN</name>
<feature type="region of interest" description="Disordered" evidence="1">
    <location>
        <begin position="723"/>
        <end position="755"/>
    </location>
</feature>
<feature type="region of interest" description="Disordered" evidence="1">
    <location>
        <begin position="771"/>
        <end position="991"/>
    </location>
</feature>
<feature type="region of interest" description="Disordered" evidence="1">
    <location>
        <begin position="681"/>
        <end position="702"/>
    </location>
</feature>
<feature type="region of interest" description="Disordered" evidence="1">
    <location>
        <begin position="1167"/>
        <end position="1254"/>
    </location>
</feature>
<feature type="compositionally biased region" description="Polar residues" evidence="1">
    <location>
        <begin position="1130"/>
        <end position="1142"/>
    </location>
</feature>
<gene>
    <name evidence="2" type="ORF">BaRGS_00025846</name>
</gene>
<dbReference type="EMBL" id="JACVVK020000236">
    <property type="protein sequence ID" value="KAK7482946.1"/>
    <property type="molecule type" value="Genomic_DNA"/>
</dbReference>
<feature type="compositionally biased region" description="Basic and acidic residues" evidence="1">
    <location>
        <begin position="85"/>
        <end position="101"/>
    </location>
</feature>
<feature type="compositionally biased region" description="Low complexity" evidence="1">
    <location>
        <begin position="1187"/>
        <end position="1196"/>
    </location>
</feature>
<comment type="caution">
    <text evidence="2">The sequence shown here is derived from an EMBL/GenBank/DDBJ whole genome shotgun (WGS) entry which is preliminary data.</text>
</comment>
<feature type="compositionally biased region" description="Basic and acidic residues" evidence="1">
    <location>
        <begin position="406"/>
        <end position="416"/>
    </location>
</feature>
<feature type="compositionally biased region" description="Polar residues" evidence="1">
    <location>
        <begin position="860"/>
        <end position="873"/>
    </location>
</feature>
<feature type="compositionally biased region" description="Polar residues" evidence="1">
    <location>
        <begin position="880"/>
        <end position="890"/>
    </location>
</feature>
<feature type="region of interest" description="Disordered" evidence="1">
    <location>
        <begin position="641"/>
        <end position="663"/>
    </location>
</feature>
<feature type="compositionally biased region" description="Polar residues" evidence="1">
    <location>
        <begin position="333"/>
        <end position="346"/>
    </location>
</feature>
<feature type="region of interest" description="Disordered" evidence="1">
    <location>
        <begin position="1006"/>
        <end position="1154"/>
    </location>
</feature>
<reference evidence="2 3" key="1">
    <citation type="journal article" date="2023" name="Sci. Data">
        <title>Genome assembly of the Korean intertidal mud-creeper Batillaria attramentaria.</title>
        <authorList>
            <person name="Patra A.K."/>
            <person name="Ho P.T."/>
            <person name="Jun S."/>
            <person name="Lee S.J."/>
            <person name="Kim Y."/>
            <person name="Won Y.J."/>
        </authorList>
    </citation>
    <scope>NUCLEOTIDE SEQUENCE [LARGE SCALE GENOMIC DNA]</scope>
    <source>
        <strain evidence="2">Wonlab-2016</strain>
    </source>
</reference>
<feature type="compositionally biased region" description="Polar residues" evidence="1">
    <location>
        <begin position="745"/>
        <end position="755"/>
    </location>
</feature>
<sequence length="1635" mass="179350">YLATNDLITSVPLPQYMPLTGKHYPAVPLADGEGAVSLARPVDDLVGKSHPPPSPSTADPPWSRSSPHYSERPSPHAAPRSSYPDVRDFQRPSSGKDRRYSDAPPRARTRHDRDPHLASAKSSPNLIKTEASEAGSQGAESSYVKPVKSSSDIPNELEKENQSYRKRPSMYEQQMLNKLPLNYGKRPSSGRYGGEEVRGDYQEKSKRYSEDMYTADMKAVTETPSLSSHSLQKYQPDYENVAMLVSGPLGSEKISEIDDIEDGTEGDAPAVPPRPTCLNYREDNHGRFIPTPPVRDPSSLKYIKVNQNHEKYPSWPVTQPSAAGDQAQPINVRAQSWTDHTNTSKEFPSKQRLAYTPGLRPLLEKNSPVAERKGEDSSGKARNSSDPGFKNKIEFVYNRLGQVVQKKKDDGKKFEEFYENSKPGYLPPPVDSDGHSYGDKEYNAPSPPERDVAGVDQQVLSQALGAAVGESQQPQPQERRGQSSHFSTTSQQPSPQHPTAPKRPSFLAMSAHPLSHAQRVDMATSPLASPREVVPSPREHSRGLPLSVYSSPLHGKDSITAQTVVANRQTSKAFIVRQTPYYNTSTQTEVPSGGMKMTDPRSRQCNVEIQVGDMSSQTSPFKEYEEKSIQARMSREFQPSDLDSSHVRHSPAVHSPADDAGGRNYFQYQFEGMQSIQAKYATDEDQAADSNSPGNVFSPLHRVPDDQASIMRKLSEEFYGNKLGMMGDKRHSSASSQEHSPKPIDSSSVSTVYSGTMSQAESYSSVVIHPSESAGPFGRDDFGSQSSIAASNHDLPSIASSSRSSMRDSAPRGRNSLDPSFFLHKSPSRPLQESKKFNSLTSIGLHHHHRENSAPVSGHHSASPQEPAQQSKDSLVVDTSWRQPGSYRTDSSSASEASSPSQPKSSPDTRLSGSTQYSTSSHGDSPSDKMQPISRPVKHHKRMESADSVFSDRGSQRERTAPAKTPSFESVGVQGSSVGTGNSSTSAVLTRKASMKKAYGIYDETEKAMRGAKKDDPGAAESPFKSRSHSQSDSKLLGQIQEVNEGDPLSGQDGRPMPAGDRSRGVRLDSWRDDLEKRTGRMQRTASEQITGGRDRSARIYEPSRPQRIFDGSIDSGVGSEVSSRADGQMTPSEPSQPSSLTYDPGRDTDLRKVQQQAVLNFVQRKMPNACSVEHSPESSLYESIGTPHSPHSPTSESVSDLISKTNENLAKRADSIRRSGSTSSRSSSADYVDMSRQERSRKETEWSRLRSSGSFHYGGSNRSSLCSENTYEDISVFATPTPRGSTQEMPKDSEMQNQASENMDDDRLKAHQLVRTNLGITSSFLTDVLVCWWLTGELESTIHFGQKKPHLLFPDDIVRKFFLNGRSPSPGLANHPRGWWTKVDPAPHFLARKPFFFALLLPLHPEVECLKEENRPRPAVMELTQLWRPARLEDEAGQSNRGPHLHLYVAVTALADPCGLFSGSLGSDDGGLICSFPCPGGLGGGLGTKFATYSGANLRRFVVNVGFLSSVAAPVGSVPTRAGAEKIDLPVFSRCKRRLRTTTAAWLLAGHDRDRLITEPEDARRKLLFGVSGREASDSFGFSCVELGPCACVPAVRSKCFVQDLPIYTLKLIEGNWFGSDTGGWLGRIFVGCK</sequence>
<dbReference type="Proteomes" id="UP001519460">
    <property type="component" value="Unassembled WGS sequence"/>
</dbReference>
<feature type="compositionally biased region" description="Low complexity" evidence="1">
    <location>
        <begin position="1219"/>
        <end position="1229"/>
    </location>
</feature>
<feature type="compositionally biased region" description="Basic and acidic residues" evidence="1">
    <location>
        <begin position="1061"/>
        <end position="1079"/>
    </location>
</feature>
<feature type="compositionally biased region" description="Basic and acidic residues" evidence="1">
    <location>
        <begin position="370"/>
        <end position="379"/>
    </location>
</feature>
<protein>
    <submittedName>
        <fullName evidence="2">Uncharacterized protein</fullName>
    </submittedName>
</protein>
<evidence type="ECO:0000256" key="1">
    <source>
        <dbReference type="SAM" id="MobiDB-lite"/>
    </source>
</evidence>
<feature type="compositionally biased region" description="Low complexity" evidence="1">
    <location>
        <begin position="891"/>
        <end position="906"/>
    </location>
</feature>
<evidence type="ECO:0000313" key="2">
    <source>
        <dbReference type="EMBL" id="KAK7482946.1"/>
    </source>
</evidence>
<feature type="compositionally biased region" description="Basic and acidic residues" evidence="1">
    <location>
        <begin position="1234"/>
        <end position="1249"/>
    </location>
</feature>
<organism evidence="2 3">
    <name type="scientific">Batillaria attramentaria</name>
    <dbReference type="NCBI Taxonomy" id="370345"/>
    <lineage>
        <taxon>Eukaryota</taxon>
        <taxon>Metazoa</taxon>
        <taxon>Spiralia</taxon>
        <taxon>Lophotrochozoa</taxon>
        <taxon>Mollusca</taxon>
        <taxon>Gastropoda</taxon>
        <taxon>Caenogastropoda</taxon>
        <taxon>Sorbeoconcha</taxon>
        <taxon>Cerithioidea</taxon>
        <taxon>Batillariidae</taxon>
        <taxon>Batillaria</taxon>
    </lineage>
</organism>
<feature type="compositionally biased region" description="Basic and acidic residues" evidence="1">
    <location>
        <begin position="193"/>
        <end position="208"/>
    </location>
</feature>
<feature type="compositionally biased region" description="Polar residues" evidence="1">
    <location>
        <begin position="483"/>
        <end position="494"/>
    </location>
</feature>
<feature type="compositionally biased region" description="Low complexity" evidence="1">
    <location>
        <begin position="970"/>
        <end position="988"/>
    </location>
</feature>
<accession>A0ABD0K6H8</accession>
<keyword evidence="3" id="KW-1185">Reference proteome</keyword>
<feature type="compositionally biased region" description="Basic and acidic residues" evidence="1">
    <location>
        <begin position="1006"/>
        <end position="1017"/>
    </location>
</feature>
<evidence type="ECO:0000313" key="3">
    <source>
        <dbReference type="Proteomes" id="UP001519460"/>
    </source>
</evidence>
<feature type="compositionally biased region" description="Low complexity" evidence="1">
    <location>
        <begin position="132"/>
        <end position="142"/>
    </location>
</feature>
<feature type="region of interest" description="Disordered" evidence="1">
    <location>
        <begin position="259"/>
        <end position="505"/>
    </location>
</feature>
<feature type="compositionally biased region" description="Polar residues" evidence="1">
    <location>
        <begin position="1197"/>
        <end position="1209"/>
    </location>
</feature>
<proteinExistence type="predicted"/>
<feature type="compositionally biased region" description="Polar residues" evidence="1">
    <location>
        <begin position="908"/>
        <end position="924"/>
    </location>
</feature>
<feature type="region of interest" description="Disordered" evidence="1">
    <location>
        <begin position="38"/>
        <end position="208"/>
    </location>
</feature>